<dbReference type="SUPFAM" id="SSF56112">
    <property type="entry name" value="Protein kinase-like (PK-like)"/>
    <property type="match status" value="1"/>
</dbReference>
<dbReference type="RefSeq" id="WP_065992086.1">
    <property type="nucleotide sequence ID" value="NZ_CP029397.2"/>
</dbReference>
<gene>
    <name evidence="2" type="ORF">DJ533_08620</name>
</gene>
<dbReference type="Pfam" id="PF00069">
    <property type="entry name" value="Pkinase"/>
    <property type="match status" value="1"/>
</dbReference>
<feature type="domain" description="Protein kinase" evidence="1">
    <location>
        <begin position="1"/>
        <end position="265"/>
    </location>
</feature>
<dbReference type="InterPro" id="IPR000719">
    <property type="entry name" value="Prot_kinase_dom"/>
</dbReference>
<evidence type="ECO:0000313" key="3">
    <source>
        <dbReference type="Proteomes" id="UP000245977"/>
    </source>
</evidence>
<dbReference type="OrthoDB" id="9801841at2"/>
<accession>A0A2S2FCD3</accession>
<evidence type="ECO:0000259" key="1">
    <source>
        <dbReference type="PROSITE" id="PS50011"/>
    </source>
</evidence>
<proteinExistence type="predicted"/>
<dbReference type="Proteomes" id="UP000245977">
    <property type="component" value="Chromosome"/>
</dbReference>
<dbReference type="PANTHER" id="PTHR44167">
    <property type="entry name" value="OVARIAN-SPECIFIC SERINE/THREONINE-PROTEIN KINASE LOK-RELATED"/>
    <property type="match status" value="1"/>
</dbReference>
<dbReference type="GO" id="GO:0004674">
    <property type="term" value="F:protein serine/threonine kinase activity"/>
    <property type="evidence" value="ECO:0007669"/>
    <property type="project" value="TreeGrafter"/>
</dbReference>
<protein>
    <submittedName>
        <fullName evidence="2">Protein kinase</fullName>
    </submittedName>
</protein>
<dbReference type="EMBL" id="CP029397">
    <property type="protein sequence ID" value="AWL28624.1"/>
    <property type="molecule type" value="Genomic_DNA"/>
</dbReference>
<dbReference type="SMART" id="SM00220">
    <property type="entry name" value="S_TKc"/>
    <property type="match status" value="1"/>
</dbReference>
<dbReference type="GO" id="GO:0005524">
    <property type="term" value="F:ATP binding"/>
    <property type="evidence" value="ECO:0007669"/>
    <property type="project" value="InterPro"/>
</dbReference>
<dbReference type="STRING" id="1871111.GCA_001704615_00155"/>
<dbReference type="KEGG" id="adv:DJ533_08620"/>
<sequence length="265" mass="30772">MSKQSLGKALNSARSQSFGRRVYCVENSMGKSWLKRQLAHVSTEYERGFLNELEIYTRLNSLALPDQNILCDFSISDISNNEPNHASYLNQELCVAHTDALFAKNPFEMAFSNVMQVLKQSVGVLENLHELGFIHGDLKREHFRLFNDEVRLIDFEQSSHFDDVTNMLNTATPRYMAPELFHAKPKSVQSDIYALGIIWLEWLNQEKLQATTYQEWAYLHCQNLKIYLPESFSVLEEILEQMLNKQLSQRCINIYQIKQVLSQIV</sequence>
<evidence type="ECO:0000313" key="2">
    <source>
        <dbReference type="EMBL" id="AWL28624.1"/>
    </source>
</evidence>
<keyword evidence="2" id="KW-0418">Kinase</keyword>
<organism evidence="2 3">
    <name type="scientific">Acinetobacter defluvii</name>
    <dbReference type="NCBI Taxonomy" id="1871111"/>
    <lineage>
        <taxon>Bacteria</taxon>
        <taxon>Pseudomonadati</taxon>
        <taxon>Pseudomonadota</taxon>
        <taxon>Gammaproteobacteria</taxon>
        <taxon>Moraxellales</taxon>
        <taxon>Moraxellaceae</taxon>
        <taxon>Acinetobacter</taxon>
    </lineage>
</organism>
<dbReference type="Gene3D" id="1.10.510.10">
    <property type="entry name" value="Transferase(Phosphotransferase) domain 1"/>
    <property type="match status" value="1"/>
</dbReference>
<reference evidence="2" key="1">
    <citation type="submission" date="2019-08" db="EMBL/GenBank/DDBJ databases">
        <title>The complete genome of Acinetobacter defluvii strain WCHAD010030.</title>
        <authorList>
            <person name="Hu Y."/>
            <person name="Qin J."/>
            <person name="Feng Y."/>
            <person name="Zong Z."/>
        </authorList>
    </citation>
    <scope>NUCLEOTIDE SEQUENCE</scope>
    <source>
        <strain evidence="2">WCHA30</strain>
    </source>
</reference>
<keyword evidence="3" id="KW-1185">Reference proteome</keyword>
<name>A0A2S2FCD3_9GAMM</name>
<dbReference type="PANTHER" id="PTHR44167:SF24">
    <property type="entry name" value="SERINE_THREONINE-PROTEIN KINASE CHK2"/>
    <property type="match status" value="1"/>
</dbReference>
<dbReference type="AlphaFoldDB" id="A0A2S2FCD3"/>
<dbReference type="GO" id="GO:0005737">
    <property type="term" value="C:cytoplasm"/>
    <property type="evidence" value="ECO:0007669"/>
    <property type="project" value="TreeGrafter"/>
</dbReference>
<dbReference type="InterPro" id="IPR011009">
    <property type="entry name" value="Kinase-like_dom_sf"/>
</dbReference>
<keyword evidence="2" id="KW-0808">Transferase</keyword>
<dbReference type="PROSITE" id="PS50011">
    <property type="entry name" value="PROTEIN_KINASE_DOM"/>
    <property type="match status" value="1"/>
</dbReference>